<dbReference type="GO" id="GO:0005737">
    <property type="term" value="C:cytoplasm"/>
    <property type="evidence" value="ECO:0007669"/>
    <property type="project" value="TreeGrafter"/>
</dbReference>
<dbReference type="AlphaFoldDB" id="A0A0U1KUB3"/>
<evidence type="ECO:0000313" key="3">
    <source>
        <dbReference type="Proteomes" id="UP000049855"/>
    </source>
</evidence>
<gene>
    <name evidence="2" type="ORF">SpAn4DRAFT_2009</name>
</gene>
<dbReference type="InterPro" id="IPR002818">
    <property type="entry name" value="DJ-1/PfpI"/>
</dbReference>
<dbReference type="InterPro" id="IPR050325">
    <property type="entry name" value="Prot/Nucl_acid_deglycase"/>
</dbReference>
<dbReference type="EMBL" id="CTRP01000003">
    <property type="protein sequence ID" value="CQR71031.1"/>
    <property type="molecule type" value="Genomic_DNA"/>
</dbReference>
<dbReference type="PANTHER" id="PTHR48094">
    <property type="entry name" value="PROTEIN/NUCLEIC ACID DEGLYCASE DJ-1-RELATED"/>
    <property type="match status" value="1"/>
</dbReference>
<proteinExistence type="predicted"/>
<organism evidence="2 3">
    <name type="scientific">Sporomusa ovata</name>
    <dbReference type="NCBI Taxonomy" id="2378"/>
    <lineage>
        <taxon>Bacteria</taxon>
        <taxon>Bacillati</taxon>
        <taxon>Bacillota</taxon>
        <taxon>Negativicutes</taxon>
        <taxon>Selenomonadales</taxon>
        <taxon>Sporomusaceae</taxon>
        <taxon>Sporomusa</taxon>
    </lineage>
</organism>
<dbReference type="PANTHER" id="PTHR48094:SF12">
    <property type="entry name" value="PARKINSON DISEASE PROTEIN 7 HOMOLOG"/>
    <property type="match status" value="1"/>
</dbReference>
<dbReference type="Pfam" id="PF01965">
    <property type="entry name" value="DJ-1_PfpI"/>
    <property type="match status" value="1"/>
</dbReference>
<evidence type="ECO:0000259" key="1">
    <source>
        <dbReference type="Pfam" id="PF01965"/>
    </source>
</evidence>
<accession>A0A0U1KUB3</accession>
<reference evidence="3" key="1">
    <citation type="submission" date="2015-03" db="EMBL/GenBank/DDBJ databases">
        <authorList>
            <person name="Nijsse Bart"/>
        </authorList>
    </citation>
    <scope>NUCLEOTIDE SEQUENCE [LARGE SCALE GENOMIC DNA]</scope>
</reference>
<dbReference type="InterPro" id="IPR029062">
    <property type="entry name" value="Class_I_gatase-like"/>
</dbReference>
<dbReference type="RefSeq" id="WP_021169741.1">
    <property type="nucleotide sequence ID" value="NZ_CTRP01000003.1"/>
</dbReference>
<feature type="domain" description="DJ-1/PfpI" evidence="1">
    <location>
        <begin position="1"/>
        <end position="164"/>
    </location>
</feature>
<dbReference type="Gene3D" id="3.40.50.880">
    <property type="match status" value="1"/>
</dbReference>
<keyword evidence="3" id="KW-1185">Reference proteome</keyword>
<sequence>MKVLLHLADGFEEIEAISVVDILRRAGITIQMVSIMGKKEVTGAHNITVIADVLYDSVDYSDVDMIILPGGAQGTQTMDKHVGLNEQLVIAAERGKWVAAICAAPTILGKLGLLKGKSATCYPGLEQHLQDAETSGSDSTIIDGNIITSRGPGTSPHFALTIVEVLKGLELANTIRQEMII</sequence>
<dbReference type="NCBIfam" id="TIGR01383">
    <property type="entry name" value="not_thiJ"/>
    <property type="match status" value="1"/>
</dbReference>
<dbReference type="InterPro" id="IPR006287">
    <property type="entry name" value="DJ-1"/>
</dbReference>
<dbReference type="SUPFAM" id="SSF52317">
    <property type="entry name" value="Class I glutamine amidotransferase-like"/>
    <property type="match status" value="1"/>
</dbReference>
<protein>
    <submittedName>
        <fullName evidence="2">DJ-1/YajL/PfpI superfamily, includes chaperone protein YajL (Former ThiJ), parkinsonism-associated protein DJ-1, peptidases PfpI, Hsp31</fullName>
    </submittedName>
</protein>
<dbReference type="Proteomes" id="UP000049855">
    <property type="component" value="Unassembled WGS sequence"/>
</dbReference>
<name>A0A0U1KUB3_9FIRM</name>
<dbReference type="CDD" id="cd03135">
    <property type="entry name" value="GATase1_DJ-1"/>
    <property type="match status" value="1"/>
</dbReference>
<evidence type="ECO:0000313" key="2">
    <source>
        <dbReference type="EMBL" id="CQR71031.1"/>
    </source>
</evidence>